<gene>
    <name evidence="2" type="ordered locus">XNC1_0552</name>
</gene>
<reference evidence="2 3" key="1">
    <citation type="journal article" date="2011" name="PLoS ONE">
        <title>The entomopathogenic bacterial endosymbionts xenorhabdus and photorhabdus: convergent lifestyles from divergent genomes.</title>
        <authorList>
            <person name="Chaston J.M."/>
            <person name="Suen G."/>
            <person name="Tucker S.L."/>
            <person name="Andersen A.W."/>
            <person name="Bhasin A."/>
            <person name="Bode E."/>
            <person name="Bode H.B."/>
            <person name="Brachmann A.O."/>
            <person name="Cowles C.E."/>
            <person name="Cowles K.N."/>
            <person name="Darby C."/>
            <person name="de Leon L."/>
            <person name="Drace K."/>
            <person name="Du Z."/>
            <person name="Givaudan A."/>
            <person name="Herbert Tran E.E."/>
            <person name="Jewell K.A."/>
            <person name="Knack J.J."/>
            <person name="Krasomil-Osterfeld K.C."/>
            <person name="Kukor R."/>
            <person name="Lanois A."/>
            <person name="Latreille P."/>
            <person name="Leimgruber N.K."/>
            <person name="Lipke C.M."/>
            <person name="Liu R."/>
            <person name="Lu X."/>
            <person name="Martens E.C."/>
            <person name="Marri P.R."/>
            <person name="Medigue C."/>
            <person name="Menard M.L."/>
            <person name="Miller N.M."/>
            <person name="Morales-Soto N."/>
            <person name="Norton S."/>
            <person name="Ogier J.C."/>
            <person name="Orchard S.S."/>
            <person name="Park D."/>
            <person name="Park Y."/>
            <person name="Qurollo B.A."/>
            <person name="Sugar D.R."/>
            <person name="Richards G.R."/>
            <person name="Rouy Z."/>
            <person name="Slominski B."/>
            <person name="Slominski K."/>
            <person name="Snyder H."/>
            <person name="Tjaden B.C."/>
            <person name="van der Hoeven R."/>
            <person name="Welch R.D."/>
            <person name="Wheeler C."/>
            <person name="Xiang B."/>
            <person name="Barbazuk B."/>
            <person name="Gaudriault S."/>
            <person name="Goodner B."/>
            <person name="Slater S.C."/>
            <person name="Forst S."/>
            <person name="Goldman B.S."/>
            <person name="Goodrich-Blair H."/>
        </authorList>
    </citation>
    <scope>NUCLEOTIDE SEQUENCE [LARGE SCALE GENOMIC DNA]</scope>
    <source>
        <strain evidence="3">ATCC 19061 / DSM 3370 / CCUG 14189 / LMG 1036 / NCIMB 9965 / AN6</strain>
    </source>
</reference>
<feature type="transmembrane region" description="Helical" evidence="1">
    <location>
        <begin position="6"/>
        <end position="26"/>
    </location>
</feature>
<dbReference type="HOGENOM" id="CLU_3174913_0_0_6"/>
<keyword evidence="1" id="KW-0472">Membrane</keyword>
<proteinExistence type="predicted"/>
<evidence type="ECO:0000313" key="3">
    <source>
        <dbReference type="Proteomes" id="UP000008075"/>
    </source>
</evidence>
<dbReference type="STRING" id="406817.XNC1_0552"/>
<accession>D3VIS6</accession>
<sequence>MQALTWVFVSVMILRWLINQSIMVCISPWTKWDRYILCTEKMGECKK</sequence>
<evidence type="ECO:0000313" key="2">
    <source>
        <dbReference type="EMBL" id="CBJ88626.1"/>
    </source>
</evidence>
<dbReference type="AlphaFoldDB" id="D3VIS6"/>
<keyword evidence="3" id="KW-1185">Reference proteome</keyword>
<dbReference type="Proteomes" id="UP000008075">
    <property type="component" value="Chromosome"/>
</dbReference>
<organism evidence="2 3">
    <name type="scientific">Xenorhabdus nematophila (strain ATCC 19061 / DSM 3370 / CCUG 14189 / LMG 1036 / NCIMB 9965 / AN6)</name>
    <dbReference type="NCBI Taxonomy" id="406817"/>
    <lineage>
        <taxon>Bacteria</taxon>
        <taxon>Pseudomonadati</taxon>
        <taxon>Pseudomonadota</taxon>
        <taxon>Gammaproteobacteria</taxon>
        <taxon>Enterobacterales</taxon>
        <taxon>Morganellaceae</taxon>
        <taxon>Xenorhabdus</taxon>
    </lineage>
</organism>
<dbReference type="EMBL" id="FN667742">
    <property type="protein sequence ID" value="CBJ88626.1"/>
    <property type="molecule type" value="Genomic_DNA"/>
</dbReference>
<keyword evidence="1" id="KW-1133">Transmembrane helix</keyword>
<protein>
    <submittedName>
        <fullName evidence="2">Uncharacterized protein</fullName>
    </submittedName>
</protein>
<evidence type="ECO:0000256" key="1">
    <source>
        <dbReference type="SAM" id="Phobius"/>
    </source>
</evidence>
<dbReference type="KEGG" id="xne:XNC1_0552"/>
<keyword evidence="1" id="KW-0812">Transmembrane</keyword>
<name>D3VIS6_XENNA</name>